<dbReference type="PROSITE" id="PS51417">
    <property type="entry name" value="ARF"/>
    <property type="match status" value="1"/>
</dbReference>
<keyword evidence="2 3" id="KW-0342">GTP-binding</keyword>
<evidence type="ECO:0000256" key="1">
    <source>
        <dbReference type="ARBA" id="ARBA00022741"/>
    </source>
</evidence>
<dbReference type="PANTHER" id="PTHR46688:SF1">
    <property type="entry name" value="ADP-RIBOSYLATION FACTOR-LIKE PROTEIN 16"/>
    <property type="match status" value="1"/>
</dbReference>
<dbReference type="Gene3D" id="3.40.50.300">
    <property type="entry name" value="P-loop containing nucleotide triphosphate hydrolases"/>
    <property type="match status" value="1"/>
</dbReference>
<dbReference type="InParanoid" id="A0A1S3JXV3"/>
<evidence type="ECO:0000256" key="3">
    <source>
        <dbReference type="PIRSR" id="PIRSR606689-1"/>
    </source>
</evidence>
<evidence type="ECO:0000313" key="5">
    <source>
        <dbReference type="Proteomes" id="UP000085678"/>
    </source>
</evidence>
<dbReference type="GeneID" id="106176869"/>
<feature type="binding site" evidence="4">
    <location>
        <position position="36"/>
    </location>
    <ligand>
        <name>Mg(2+)</name>
        <dbReference type="ChEBI" id="CHEBI:18420"/>
    </ligand>
</feature>
<keyword evidence="4" id="KW-0460">Magnesium</keyword>
<dbReference type="PRINTS" id="PR00449">
    <property type="entry name" value="RASTRNSFRMNG"/>
</dbReference>
<dbReference type="FunCoup" id="A0A1S3JXV3">
    <property type="interactions" value="90"/>
</dbReference>
<dbReference type="OrthoDB" id="365445at2759"/>
<dbReference type="KEGG" id="lak:106176869"/>
<dbReference type="PANTHER" id="PTHR46688">
    <property type="entry name" value="ADP-RIBOSYLATION FACTOR-LIKE PROTEIN 16"/>
    <property type="match status" value="1"/>
</dbReference>
<dbReference type="GO" id="GO:0003924">
    <property type="term" value="F:GTPase activity"/>
    <property type="evidence" value="ECO:0007669"/>
    <property type="project" value="InterPro"/>
</dbReference>
<feature type="binding site" evidence="3">
    <location>
        <begin position="140"/>
        <end position="143"/>
    </location>
    <ligand>
        <name>GTP</name>
        <dbReference type="ChEBI" id="CHEBI:37565"/>
    </ligand>
</feature>
<feature type="binding site" evidence="3">
    <location>
        <begin position="29"/>
        <end position="36"/>
    </location>
    <ligand>
        <name>GTP</name>
        <dbReference type="ChEBI" id="CHEBI:37565"/>
    </ligand>
</feature>
<evidence type="ECO:0000256" key="2">
    <source>
        <dbReference type="ARBA" id="ARBA00023134"/>
    </source>
</evidence>
<dbReference type="GO" id="GO:0005525">
    <property type="term" value="F:GTP binding"/>
    <property type="evidence" value="ECO:0007669"/>
    <property type="project" value="UniProtKB-KW"/>
</dbReference>
<dbReference type="Proteomes" id="UP000085678">
    <property type="component" value="Unplaced"/>
</dbReference>
<evidence type="ECO:0000256" key="4">
    <source>
        <dbReference type="PIRSR" id="PIRSR606689-2"/>
    </source>
</evidence>
<evidence type="ECO:0000313" key="6">
    <source>
        <dbReference type="RefSeq" id="XP_013414884.1"/>
    </source>
</evidence>
<gene>
    <name evidence="6" type="primary">LOC106176869</name>
</gene>
<accession>A0A1S3JXV3</accession>
<protein>
    <submittedName>
        <fullName evidence="6">ADP-ribosylation factor-like protein 16</fullName>
    </submittedName>
</protein>
<dbReference type="Pfam" id="PF00025">
    <property type="entry name" value="Arf"/>
    <property type="match status" value="1"/>
</dbReference>
<dbReference type="InterPro" id="IPR006689">
    <property type="entry name" value="Small_GTPase_ARF/SAR"/>
</dbReference>
<dbReference type="SMART" id="SM00177">
    <property type="entry name" value="ARF"/>
    <property type="match status" value="1"/>
</dbReference>
<dbReference type="SUPFAM" id="SSF52540">
    <property type="entry name" value="P-loop containing nucleoside triphosphate hydrolases"/>
    <property type="match status" value="1"/>
</dbReference>
<keyword evidence="1 3" id="KW-0547">Nucleotide-binding</keyword>
<proteinExistence type="predicted"/>
<keyword evidence="4" id="KW-0479">Metal-binding</keyword>
<keyword evidence="5" id="KW-1185">Reference proteome</keyword>
<dbReference type="InterPro" id="IPR027417">
    <property type="entry name" value="P-loop_NTPase"/>
</dbReference>
<organism evidence="5 6">
    <name type="scientific">Lingula anatina</name>
    <name type="common">Brachiopod</name>
    <name type="synonym">Lingula unguis</name>
    <dbReference type="NCBI Taxonomy" id="7574"/>
    <lineage>
        <taxon>Eukaryota</taxon>
        <taxon>Metazoa</taxon>
        <taxon>Spiralia</taxon>
        <taxon>Lophotrochozoa</taxon>
        <taxon>Brachiopoda</taxon>
        <taxon>Linguliformea</taxon>
        <taxon>Lingulata</taxon>
        <taxon>Lingulida</taxon>
        <taxon>Linguloidea</taxon>
        <taxon>Lingulidae</taxon>
        <taxon>Lingula</taxon>
    </lineage>
</organism>
<feature type="binding site" evidence="3">
    <location>
        <position position="86"/>
    </location>
    <ligand>
        <name>GTP</name>
        <dbReference type="ChEBI" id="CHEBI:37565"/>
    </ligand>
</feature>
<sequence>MTLQLVSITVIIPVPVLFLCFVRMTLVLGASGVGKTLLLKRLSSCSSKGTYTDLEEPPSTIPTVGTNLVNISMGRKHDITLREMGGCMGPIWKNYFKECSALIFVVDVSNRMQVSASCIQLLEALTNGDVQFVPVLLILNKIDMPNPMTRTELDTTFQLKSILGAAKQDISIIEASAKDGQGLEEIVKWLQQHCKEIVG</sequence>
<dbReference type="GO" id="GO:0046872">
    <property type="term" value="F:metal ion binding"/>
    <property type="evidence" value="ECO:0007669"/>
    <property type="project" value="UniProtKB-KW"/>
</dbReference>
<dbReference type="AlphaFoldDB" id="A0A1S3JXV3"/>
<feature type="binding site" evidence="4">
    <location>
        <position position="63"/>
    </location>
    <ligand>
        <name>Mg(2+)</name>
        <dbReference type="ChEBI" id="CHEBI:18420"/>
    </ligand>
</feature>
<reference evidence="6" key="1">
    <citation type="submission" date="2025-08" db="UniProtKB">
        <authorList>
            <consortium name="RefSeq"/>
        </authorList>
    </citation>
    <scope>IDENTIFICATION</scope>
    <source>
        <tissue evidence="6">Gonads</tissue>
    </source>
</reference>
<name>A0A1S3JXV3_LINAN</name>
<dbReference type="RefSeq" id="XP_013414884.1">
    <property type="nucleotide sequence ID" value="XM_013559430.2"/>
</dbReference>